<accession>A0A8T3VQ75</accession>
<name>A0A8T3VQ75_METOL</name>
<sequence>MIAETIKSILNSILEDERIETIITSETKKQIEIWINELVSYIAELEKNGYLEIEWLSDLAIEIIKSINEAVTSKI</sequence>
<proteinExistence type="predicted"/>
<gene>
    <name evidence="1" type="ORF">E7Z75_10150</name>
</gene>
<dbReference type="AlphaFoldDB" id="A0A8T3VQ75"/>
<comment type="caution">
    <text evidence="1">The sequence shown here is derived from an EMBL/GenBank/DDBJ whole genome shotgun (WGS) entry which is preliminary data.</text>
</comment>
<evidence type="ECO:0000313" key="1">
    <source>
        <dbReference type="EMBL" id="MBE6513482.1"/>
    </source>
</evidence>
<organism evidence="1 2">
    <name type="scientific">Methanobrevibacter olleyae</name>
    <dbReference type="NCBI Taxonomy" id="294671"/>
    <lineage>
        <taxon>Archaea</taxon>
        <taxon>Methanobacteriati</taxon>
        <taxon>Methanobacteriota</taxon>
        <taxon>Methanomada group</taxon>
        <taxon>Methanobacteria</taxon>
        <taxon>Methanobacteriales</taxon>
        <taxon>Methanobacteriaceae</taxon>
        <taxon>Methanobrevibacter</taxon>
    </lineage>
</organism>
<dbReference type="EMBL" id="SUTG01000097">
    <property type="protein sequence ID" value="MBE6513482.1"/>
    <property type="molecule type" value="Genomic_DNA"/>
</dbReference>
<dbReference type="Proteomes" id="UP000732619">
    <property type="component" value="Unassembled WGS sequence"/>
</dbReference>
<reference evidence="1" key="1">
    <citation type="submission" date="2019-04" db="EMBL/GenBank/DDBJ databases">
        <title>Evolution of Biomass-Degrading Anaerobic Consortia Revealed by Metagenomics.</title>
        <authorList>
            <person name="Peng X."/>
        </authorList>
    </citation>
    <scope>NUCLEOTIDE SEQUENCE</scope>
    <source>
        <strain evidence="1">SIG14</strain>
    </source>
</reference>
<evidence type="ECO:0000313" key="2">
    <source>
        <dbReference type="Proteomes" id="UP000732619"/>
    </source>
</evidence>
<protein>
    <submittedName>
        <fullName evidence="1">Uncharacterized protein</fullName>
    </submittedName>
</protein>